<feature type="domain" description="Phosphoadenosine phosphosulphate reductase" evidence="4">
    <location>
        <begin position="51"/>
        <end position="220"/>
    </location>
</feature>
<evidence type="ECO:0000313" key="5">
    <source>
        <dbReference type="EMBL" id="GAF82321.1"/>
    </source>
</evidence>
<dbReference type="NCBIfam" id="NF002537">
    <property type="entry name" value="PRK02090.1"/>
    <property type="match status" value="1"/>
</dbReference>
<gene>
    <name evidence="5" type="ORF">S01H1_16494</name>
</gene>
<keyword evidence="2" id="KW-0560">Oxidoreductase</keyword>
<dbReference type="PIRSF" id="PIRSF000857">
    <property type="entry name" value="PAPS_reductase"/>
    <property type="match status" value="1"/>
</dbReference>
<evidence type="ECO:0000259" key="4">
    <source>
        <dbReference type="Pfam" id="PF01507"/>
    </source>
</evidence>
<dbReference type="Pfam" id="PF01507">
    <property type="entry name" value="PAPS_reduct"/>
    <property type="match status" value="1"/>
</dbReference>
<comment type="caution">
    <text evidence="5">The sequence shown here is derived from an EMBL/GenBank/DDBJ whole genome shotgun (WGS) entry which is preliminary data.</text>
</comment>
<accession>X0T4N8</accession>
<dbReference type="PANTHER" id="PTHR46509">
    <property type="entry name" value="PHOSPHOADENOSINE PHOSPHOSULFATE REDUCTASE"/>
    <property type="match status" value="1"/>
</dbReference>
<comment type="similarity">
    <text evidence="1">Belongs to the PAPS reductase family. CysH subfamily.</text>
</comment>
<dbReference type="GO" id="GO:0019379">
    <property type="term" value="P:sulfate assimilation, phosphoadenylyl sulfate reduction by phosphoadenylyl-sulfate reductase (thioredoxin)"/>
    <property type="evidence" value="ECO:0007669"/>
    <property type="project" value="InterPro"/>
</dbReference>
<dbReference type="AlphaFoldDB" id="X0T4N8"/>
<evidence type="ECO:0000256" key="1">
    <source>
        <dbReference type="ARBA" id="ARBA00009732"/>
    </source>
</evidence>
<dbReference type="InterPro" id="IPR014729">
    <property type="entry name" value="Rossmann-like_a/b/a_fold"/>
</dbReference>
<reference evidence="5" key="1">
    <citation type="journal article" date="2014" name="Front. Microbiol.">
        <title>High frequency of phylogenetically diverse reductive dehalogenase-homologous genes in deep subseafloor sedimentary metagenomes.</title>
        <authorList>
            <person name="Kawai M."/>
            <person name="Futagami T."/>
            <person name="Toyoda A."/>
            <person name="Takaki Y."/>
            <person name="Nishi S."/>
            <person name="Hori S."/>
            <person name="Arai W."/>
            <person name="Tsubouchi T."/>
            <person name="Morono Y."/>
            <person name="Uchiyama I."/>
            <person name="Ito T."/>
            <person name="Fujiyama A."/>
            <person name="Inagaki F."/>
            <person name="Takami H."/>
        </authorList>
    </citation>
    <scope>NUCLEOTIDE SEQUENCE</scope>
    <source>
        <strain evidence="5">Expedition CK06-06</strain>
    </source>
</reference>
<proteinExistence type="inferred from homology"/>
<dbReference type="GO" id="GO:0005737">
    <property type="term" value="C:cytoplasm"/>
    <property type="evidence" value="ECO:0007669"/>
    <property type="project" value="TreeGrafter"/>
</dbReference>
<evidence type="ECO:0000256" key="2">
    <source>
        <dbReference type="ARBA" id="ARBA00023002"/>
    </source>
</evidence>
<protein>
    <recommendedName>
        <fullName evidence="4">Phosphoadenosine phosphosulphate reductase domain-containing protein</fullName>
    </recommendedName>
</protein>
<evidence type="ECO:0000256" key="3">
    <source>
        <dbReference type="ARBA" id="ARBA00024327"/>
    </source>
</evidence>
<dbReference type="Gene3D" id="3.40.50.620">
    <property type="entry name" value="HUPs"/>
    <property type="match status" value="1"/>
</dbReference>
<comment type="pathway">
    <text evidence="3">Sulfur metabolism; hydrogen sulfide biosynthesis; sulfite from sulfate.</text>
</comment>
<dbReference type="PANTHER" id="PTHR46509:SF1">
    <property type="entry name" value="PHOSPHOADENOSINE PHOSPHOSULFATE REDUCTASE"/>
    <property type="match status" value="1"/>
</dbReference>
<dbReference type="EMBL" id="BARS01008681">
    <property type="protein sequence ID" value="GAF82321.1"/>
    <property type="molecule type" value="Genomic_DNA"/>
</dbReference>
<organism evidence="5">
    <name type="scientific">marine sediment metagenome</name>
    <dbReference type="NCBI Taxonomy" id="412755"/>
    <lineage>
        <taxon>unclassified sequences</taxon>
        <taxon>metagenomes</taxon>
        <taxon>ecological metagenomes</taxon>
    </lineage>
</organism>
<feature type="non-terminal residue" evidence="5">
    <location>
        <position position="231"/>
    </location>
</feature>
<dbReference type="InterPro" id="IPR004511">
    <property type="entry name" value="PAPS/APS_Rdtase"/>
</dbReference>
<dbReference type="InterPro" id="IPR002500">
    <property type="entry name" value="PAPS_reduct_dom"/>
</dbReference>
<dbReference type="SUPFAM" id="SSF52402">
    <property type="entry name" value="Adenine nucleotide alpha hydrolases-like"/>
    <property type="match status" value="1"/>
</dbReference>
<dbReference type="NCBIfam" id="TIGR00434">
    <property type="entry name" value="cysH"/>
    <property type="match status" value="1"/>
</dbReference>
<name>X0T4N8_9ZZZZ</name>
<dbReference type="HAMAP" id="MF_00063">
    <property type="entry name" value="CysH"/>
    <property type="match status" value="1"/>
</dbReference>
<sequence>MQHNGFRLRHSTQGGLMERDLKRIAQLKREFENKTIPEIIGRTKEEFGDKLAMTTAFGYSGIVLMSFVKDIIPDLPIYFIDTRLHFEETLKLARKIKKEWKLNIIHISTKYTEKELEELMGKETYKTNPDLCCQYRKVEPLLHVLKTKSAWLSAIRRDQARTREKIDIIEIDSRGSIKINPLYNWTRDQTWMYIRKYDLPYNPLHDQYYPSVGCKPCTAPIDKGGDERDGR</sequence>
<dbReference type="GO" id="GO:0004604">
    <property type="term" value="F:phosphoadenylyl-sulfate reductase (thioredoxin) activity"/>
    <property type="evidence" value="ECO:0007669"/>
    <property type="project" value="InterPro"/>
</dbReference>